<protein>
    <recommendedName>
        <fullName evidence="3">Transposase</fullName>
    </recommendedName>
</protein>
<dbReference type="RefSeq" id="WP_118375765.1">
    <property type="nucleotide sequence ID" value="NZ_QRPB01000033.1"/>
</dbReference>
<dbReference type="AlphaFoldDB" id="A0A396FH14"/>
<dbReference type="EMBL" id="QRPB01000033">
    <property type="protein sequence ID" value="RHL75214.1"/>
    <property type="molecule type" value="Genomic_DNA"/>
</dbReference>
<gene>
    <name evidence="1" type="ORF">DW001_16190</name>
</gene>
<dbReference type="NCBIfam" id="NF047593">
    <property type="entry name" value="IS66_ISAeme5_TnpA"/>
    <property type="match status" value="1"/>
</dbReference>
<proteinExistence type="predicted"/>
<comment type="caution">
    <text evidence="1">The sequence shown here is derived from an EMBL/GenBank/DDBJ whole genome shotgun (WGS) entry which is preliminary data.</text>
</comment>
<name>A0A396FH14_9FIRM</name>
<evidence type="ECO:0000313" key="2">
    <source>
        <dbReference type="Proteomes" id="UP000266698"/>
    </source>
</evidence>
<dbReference type="Proteomes" id="UP000266698">
    <property type="component" value="Unassembled WGS sequence"/>
</dbReference>
<accession>A0A396FH14</accession>
<reference evidence="1 2" key="1">
    <citation type="submission" date="2018-08" db="EMBL/GenBank/DDBJ databases">
        <title>A genome reference for cultivated species of the human gut microbiota.</title>
        <authorList>
            <person name="Zou Y."/>
            <person name="Xue W."/>
            <person name="Luo G."/>
        </authorList>
    </citation>
    <scope>NUCLEOTIDE SEQUENCE [LARGE SCALE GENOMIC DNA]</scope>
    <source>
        <strain evidence="1 2">AF36-2BH</strain>
    </source>
</reference>
<sequence length="113" mass="13078">MNKDEKAGLWSERIREFRFSGQTCRDWCTEHQIPVSTMTYWIRKLKQEKISSEVDKEPVFAKLPSESEIVMRDTAQETAAVSILILGYIRIEAAPSCPPELFQVMIRTLKENA</sequence>
<evidence type="ECO:0008006" key="3">
    <source>
        <dbReference type="Google" id="ProtNLM"/>
    </source>
</evidence>
<evidence type="ECO:0000313" key="1">
    <source>
        <dbReference type="EMBL" id="RHL75214.1"/>
    </source>
</evidence>
<organism evidence="1 2">
    <name type="scientific">Agathobacter rectalis</name>
    <dbReference type="NCBI Taxonomy" id="39491"/>
    <lineage>
        <taxon>Bacteria</taxon>
        <taxon>Bacillati</taxon>
        <taxon>Bacillota</taxon>
        <taxon>Clostridia</taxon>
        <taxon>Lachnospirales</taxon>
        <taxon>Lachnospiraceae</taxon>
        <taxon>Agathobacter</taxon>
    </lineage>
</organism>